<dbReference type="Gene3D" id="3.40.1390.10">
    <property type="entry name" value="MurE/MurF, N-terminal domain"/>
    <property type="match status" value="1"/>
</dbReference>
<feature type="binding site" evidence="7">
    <location>
        <position position="473"/>
    </location>
    <ligand>
        <name>meso-2,6-diaminopimelate</name>
        <dbReference type="ChEBI" id="CHEBI:57791"/>
    </ligand>
</feature>
<evidence type="ECO:0000256" key="7">
    <source>
        <dbReference type="HAMAP-Rule" id="MF_00208"/>
    </source>
</evidence>
<protein>
    <recommendedName>
        <fullName evidence="7">UDP-N-acetylmuramoyl-L-alanyl-D-glutamate--2,6-diaminopimelate ligase</fullName>
        <ecNumber evidence="7">6.3.2.13</ecNumber>
    </recommendedName>
    <alternativeName>
        <fullName evidence="7">Meso-A2pm-adding enzyme</fullName>
    </alternativeName>
    <alternativeName>
        <fullName evidence="7">Meso-diaminopimelate-adding enzyme</fullName>
    </alternativeName>
    <alternativeName>
        <fullName evidence="7">UDP-MurNAc-L-Ala-D-Glu:meso-diaminopimelate ligase</fullName>
    </alternativeName>
    <alternativeName>
        <fullName evidence="7">UDP-MurNAc-tripeptide synthetase</fullName>
    </alternativeName>
    <alternativeName>
        <fullName evidence="7">UDP-N-acetylmuramyl-tripeptide synthetase</fullName>
    </alternativeName>
</protein>
<evidence type="ECO:0000256" key="5">
    <source>
        <dbReference type="ARBA" id="ARBA00023306"/>
    </source>
</evidence>
<comment type="subcellular location">
    <subcellularLocation>
        <location evidence="7 8">Cytoplasm</location>
    </subcellularLocation>
</comment>
<comment type="catalytic activity">
    <reaction evidence="7">
        <text>UDP-N-acetyl-alpha-D-muramoyl-L-alanyl-D-glutamate + meso-2,6-diaminopimelate + ATP = UDP-N-acetyl-alpha-D-muramoyl-L-alanyl-gamma-D-glutamyl-meso-2,6-diaminopimelate + ADP + phosphate + H(+)</text>
        <dbReference type="Rhea" id="RHEA:23676"/>
        <dbReference type="ChEBI" id="CHEBI:15378"/>
        <dbReference type="ChEBI" id="CHEBI:30616"/>
        <dbReference type="ChEBI" id="CHEBI:43474"/>
        <dbReference type="ChEBI" id="CHEBI:57791"/>
        <dbReference type="ChEBI" id="CHEBI:83900"/>
        <dbReference type="ChEBI" id="CHEBI:83905"/>
        <dbReference type="ChEBI" id="CHEBI:456216"/>
        <dbReference type="EC" id="6.3.2.13"/>
    </reaction>
</comment>
<keyword evidence="4 7" id="KW-0573">Peptidoglycan synthesis</keyword>
<keyword evidence="7" id="KW-0460">Magnesium</keyword>
<proteinExistence type="inferred from homology"/>
<keyword evidence="7" id="KW-0963">Cytoplasm</keyword>
<dbReference type="InterPro" id="IPR005761">
    <property type="entry name" value="UDP-N-AcMur-Glu-dNH2Pim_ligase"/>
</dbReference>
<feature type="binding site" evidence="7">
    <location>
        <position position="394"/>
    </location>
    <ligand>
        <name>meso-2,6-diaminopimelate</name>
        <dbReference type="ChEBI" id="CHEBI:57791"/>
    </ligand>
</feature>
<comment type="pathway">
    <text evidence="7 8">Cell wall biogenesis; peptidoglycan biosynthesis.</text>
</comment>
<sequence>MTRQSWTLAKLFEEAGIPHPFQHPNREVVALTDNSNRCVPNSLFVAVRGTNADGHAFISDAIERGAVAVVVEQEIPPYDSVEIIRVEDTREALGKLAHAWYGHPSRDLLVIGVSGTNGKTTTTYLLESIFSAAGLQAGVIGTIEYRFADQRLPAPNTTPTALILAETLAKMRAAGVQAVAMEVSSHSADQKRIAGIEFDVGILTNITQDHLDYHKTMEAYAAAKRSFYFDFLLRPKAGAKKREAVAVFNHDDSYGRKFAAEFPGKKFTFGLDQGADLYPADLTVDATGIRFTLAGNAAPTLEIESPLLGYFNVQNILGAIGGAIAAGLPADAIARGVAALSGVPGRFERIAAGQPFAVVVDYAHTPDALERVLANARQMTKGRVITVFGCGGERDPIKRPLMGKVVAGASDYIVVTNDNPRREDPQQIAAMILSGIQEVNFPEEALRVILDRREAIAHALAEAREGDCVLIAGKGAEPYMDINGVKIPYDDRETARELLVQLGYK</sequence>
<feature type="domain" description="Mur ligase central" evidence="11">
    <location>
        <begin position="113"/>
        <end position="321"/>
    </location>
</feature>
<feature type="binding site" evidence="7">
    <location>
        <begin position="418"/>
        <end position="421"/>
    </location>
    <ligand>
        <name>meso-2,6-diaminopimelate</name>
        <dbReference type="ChEBI" id="CHEBI:57791"/>
    </ligand>
</feature>
<comment type="caution">
    <text evidence="7">Lacks conserved residue(s) required for the propagation of feature annotation.</text>
</comment>
<dbReference type="InterPro" id="IPR000713">
    <property type="entry name" value="Mur_ligase_N"/>
</dbReference>
<dbReference type="Gene3D" id="3.90.190.20">
    <property type="entry name" value="Mur ligase, C-terminal domain"/>
    <property type="match status" value="1"/>
</dbReference>
<reference evidence="12 13" key="1">
    <citation type="submission" date="2018-05" db="EMBL/GenBank/DDBJ databases">
        <title>A metagenomic window into the 2 km-deep terrestrial subsurface aquifer revealed taxonomically and functionally diverse microbial community comprising novel uncultured bacterial lineages.</title>
        <authorList>
            <person name="Kadnikov V.V."/>
            <person name="Mardanov A.V."/>
            <person name="Beletsky A.V."/>
            <person name="Banks D."/>
            <person name="Pimenov N.V."/>
            <person name="Frank Y.A."/>
            <person name="Karnachuk O.V."/>
            <person name="Ravin N.V."/>
        </authorList>
    </citation>
    <scope>NUCLEOTIDE SEQUENCE [LARGE SCALE GENOMIC DNA]</scope>
    <source>
        <strain evidence="12">BY</strain>
    </source>
</reference>
<keyword evidence="5 7" id="KW-0131">Cell cycle</keyword>
<keyword evidence="7" id="KW-0547">Nucleotide-binding</keyword>
<dbReference type="GO" id="GO:0008765">
    <property type="term" value="F:UDP-N-acetylmuramoylalanyl-D-glutamate-2,6-diaminopimelate ligase activity"/>
    <property type="evidence" value="ECO:0007669"/>
    <property type="project" value="UniProtKB-UniRule"/>
</dbReference>
<dbReference type="Pfam" id="PF08245">
    <property type="entry name" value="Mur_ligase_M"/>
    <property type="match status" value="1"/>
</dbReference>
<feature type="domain" description="Mur ligase C-terminal" evidence="10">
    <location>
        <begin position="345"/>
        <end position="475"/>
    </location>
</feature>
<dbReference type="AlphaFoldDB" id="A0A2Z4Y604"/>
<dbReference type="EMBL" id="CP030759">
    <property type="protein sequence ID" value="AXA36386.1"/>
    <property type="molecule type" value="Genomic_DNA"/>
</dbReference>
<name>A0A2Z4Y604_SUMC1</name>
<accession>A0A2Z4Y604</accession>
<keyword evidence="6 7" id="KW-0961">Cell wall biogenesis/degradation</keyword>
<dbReference type="NCBIfam" id="NF001126">
    <property type="entry name" value="PRK00139.1-4"/>
    <property type="match status" value="1"/>
</dbReference>
<keyword evidence="7" id="KW-0067">ATP-binding</keyword>
<dbReference type="SUPFAM" id="SSF53244">
    <property type="entry name" value="MurD-like peptide ligases, peptide-binding domain"/>
    <property type="match status" value="1"/>
</dbReference>
<evidence type="ECO:0000313" key="12">
    <source>
        <dbReference type="EMBL" id="AXA36386.1"/>
    </source>
</evidence>
<evidence type="ECO:0000256" key="6">
    <source>
        <dbReference type="ARBA" id="ARBA00023316"/>
    </source>
</evidence>
<evidence type="ECO:0000259" key="9">
    <source>
        <dbReference type="Pfam" id="PF01225"/>
    </source>
</evidence>
<dbReference type="NCBIfam" id="NF001124">
    <property type="entry name" value="PRK00139.1-2"/>
    <property type="match status" value="1"/>
</dbReference>
<dbReference type="Pfam" id="PF02875">
    <property type="entry name" value="Mur_ligase_C"/>
    <property type="match status" value="1"/>
</dbReference>
<dbReference type="GO" id="GO:0005524">
    <property type="term" value="F:ATP binding"/>
    <property type="evidence" value="ECO:0007669"/>
    <property type="project" value="UniProtKB-UniRule"/>
</dbReference>
<feature type="binding site" evidence="7">
    <location>
        <begin position="157"/>
        <end position="158"/>
    </location>
    <ligand>
        <name>UDP-N-acetyl-alpha-D-muramoyl-L-alanyl-D-glutamate</name>
        <dbReference type="ChEBI" id="CHEBI:83900"/>
    </ligand>
</feature>
<comment type="cofactor">
    <cofactor evidence="7">
        <name>Mg(2+)</name>
        <dbReference type="ChEBI" id="CHEBI:18420"/>
    </cofactor>
</comment>
<dbReference type="PANTHER" id="PTHR23135">
    <property type="entry name" value="MUR LIGASE FAMILY MEMBER"/>
    <property type="match status" value="1"/>
</dbReference>
<evidence type="ECO:0000256" key="3">
    <source>
        <dbReference type="ARBA" id="ARBA00022960"/>
    </source>
</evidence>
<evidence type="ECO:0000256" key="2">
    <source>
        <dbReference type="ARBA" id="ARBA00022618"/>
    </source>
</evidence>
<keyword evidence="2 7" id="KW-0132">Cell division</keyword>
<feature type="modified residue" description="N6-carboxylysine" evidence="7">
    <location>
        <position position="224"/>
    </location>
</feature>
<dbReference type="NCBIfam" id="TIGR01085">
    <property type="entry name" value="murE"/>
    <property type="match status" value="1"/>
</dbReference>
<dbReference type="PANTHER" id="PTHR23135:SF4">
    <property type="entry name" value="UDP-N-ACETYLMURAMOYL-L-ALANYL-D-GLUTAMATE--2,6-DIAMINOPIMELATE LIGASE MURE HOMOLOG, CHLOROPLASTIC"/>
    <property type="match status" value="1"/>
</dbReference>
<dbReference type="Gene3D" id="3.40.1190.10">
    <property type="entry name" value="Mur-like, catalytic domain"/>
    <property type="match status" value="1"/>
</dbReference>
<organism evidence="12 13">
    <name type="scientific">Sumerlaea chitinivorans</name>
    <dbReference type="NCBI Taxonomy" id="2250252"/>
    <lineage>
        <taxon>Bacteria</taxon>
        <taxon>Candidatus Sumerlaeota</taxon>
        <taxon>Candidatus Sumerlaeia</taxon>
        <taxon>Candidatus Sumerlaeales</taxon>
        <taxon>Candidatus Sumerlaeaceae</taxon>
        <taxon>Candidatus Sumerlaea</taxon>
    </lineage>
</organism>
<keyword evidence="3 7" id="KW-0133">Cell shape</keyword>
<evidence type="ECO:0000259" key="10">
    <source>
        <dbReference type="Pfam" id="PF02875"/>
    </source>
</evidence>
<dbReference type="InterPro" id="IPR013221">
    <property type="entry name" value="Mur_ligase_cen"/>
</dbReference>
<comment type="function">
    <text evidence="7">Catalyzes the addition of meso-diaminopimelic acid to the nucleotide precursor UDP-N-acetylmuramoyl-L-alanyl-D-glutamate (UMAG) in the biosynthesis of bacterial cell-wall peptidoglycan.</text>
</comment>
<feature type="binding site" evidence="7">
    <location>
        <begin position="115"/>
        <end position="121"/>
    </location>
    <ligand>
        <name>ATP</name>
        <dbReference type="ChEBI" id="CHEBI:30616"/>
    </ligand>
</feature>
<evidence type="ECO:0000259" key="11">
    <source>
        <dbReference type="Pfam" id="PF08245"/>
    </source>
</evidence>
<evidence type="ECO:0000256" key="1">
    <source>
        <dbReference type="ARBA" id="ARBA00005898"/>
    </source>
</evidence>
<dbReference type="GO" id="GO:0071555">
    <property type="term" value="P:cell wall organization"/>
    <property type="evidence" value="ECO:0007669"/>
    <property type="project" value="UniProtKB-KW"/>
</dbReference>
<evidence type="ECO:0000256" key="4">
    <source>
        <dbReference type="ARBA" id="ARBA00022984"/>
    </source>
</evidence>
<dbReference type="GO" id="GO:0005737">
    <property type="term" value="C:cytoplasm"/>
    <property type="evidence" value="ECO:0007669"/>
    <property type="project" value="UniProtKB-SubCell"/>
</dbReference>
<dbReference type="UniPathway" id="UPA00219"/>
<dbReference type="SUPFAM" id="SSF53623">
    <property type="entry name" value="MurD-like peptide ligases, catalytic domain"/>
    <property type="match status" value="1"/>
</dbReference>
<comment type="PTM">
    <text evidence="7">Carboxylation is probably crucial for Mg(2+) binding and, consequently, for the gamma-phosphate positioning of ATP.</text>
</comment>
<feature type="short sequence motif" description="Meso-diaminopimelate recognition motif" evidence="7">
    <location>
        <begin position="418"/>
        <end position="421"/>
    </location>
</feature>
<dbReference type="GO" id="GO:0000287">
    <property type="term" value="F:magnesium ion binding"/>
    <property type="evidence" value="ECO:0007669"/>
    <property type="project" value="UniProtKB-UniRule"/>
</dbReference>
<feature type="binding site" evidence="7">
    <location>
        <position position="477"/>
    </location>
    <ligand>
        <name>meso-2,6-diaminopimelate</name>
        <dbReference type="ChEBI" id="CHEBI:57791"/>
    </ligand>
</feature>
<dbReference type="InterPro" id="IPR036565">
    <property type="entry name" value="Mur-like_cat_sf"/>
</dbReference>
<dbReference type="HAMAP" id="MF_00208">
    <property type="entry name" value="MurE"/>
    <property type="match status" value="1"/>
</dbReference>
<dbReference type="InterPro" id="IPR035911">
    <property type="entry name" value="MurE/MurF_N"/>
</dbReference>
<evidence type="ECO:0000256" key="8">
    <source>
        <dbReference type="RuleBase" id="RU004135"/>
    </source>
</evidence>
<feature type="domain" description="Mur ligase N-terminal catalytic" evidence="9">
    <location>
        <begin position="34"/>
        <end position="101"/>
    </location>
</feature>
<evidence type="ECO:0000313" key="13">
    <source>
        <dbReference type="Proteomes" id="UP000262583"/>
    </source>
</evidence>
<dbReference type="GO" id="GO:0009252">
    <property type="term" value="P:peptidoglycan biosynthetic process"/>
    <property type="evidence" value="ECO:0007669"/>
    <property type="project" value="UniProtKB-UniRule"/>
</dbReference>
<feature type="binding site" evidence="7">
    <location>
        <position position="184"/>
    </location>
    <ligand>
        <name>UDP-N-acetyl-alpha-D-muramoyl-L-alanyl-D-glutamate</name>
        <dbReference type="ChEBI" id="CHEBI:83900"/>
    </ligand>
</feature>
<gene>
    <name evidence="7" type="primary">murE</name>
    <name evidence="12" type="ORF">BRCON_1609</name>
</gene>
<dbReference type="SUPFAM" id="SSF63418">
    <property type="entry name" value="MurE/MurF N-terminal domain"/>
    <property type="match status" value="1"/>
</dbReference>
<dbReference type="InterPro" id="IPR036615">
    <property type="entry name" value="Mur_ligase_C_dom_sf"/>
</dbReference>
<dbReference type="Proteomes" id="UP000262583">
    <property type="component" value="Chromosome"/>
</dbReference>
<feature type="binding site" evidence="7">
    <location>
        <position position="192"/>
    </location>
    <ligand>
        <name>UDP-N-acetyl-alpha-D-muramoyl-L-alanyl-D-glutamate</name>
        <dbReference type="ChEBI" id="CHEBI:83900"/>
    </ligand>
</feature>
<dbReference type="GO" id="GO:0008360">
    <property type="term" value="P:regulation of cell shape"/>
    <property type="evidence" value="ECO:0007669"/>
    <property type="project" value="UniProtKB-KW"/>
</dbReference>
<comment type="similarity">
    <text evidence="1 7">Belongs to the MurCDEF family. MurE subfamily.</text>
</comment>
<dbReference type="Pfam" id="PF01225">
    <property type="entry name" value="Mur_ligase"/>
    <property type="match status" value="1"/>
</dbReference>
<dbReference type="EC" id="6.3.2.13" evidence="7"/>
<dbReference type="KEGG" id="schv:BRCON_1609"/>
<feature type="binding site" evidence="7">
    <location>
        <position position="35"/>
    </location>
    <ligand>
        <name>UDP-N-acetyl-alpha-D-muramoyl-L-alanyl-D-glutamate</name>
        <dbReference type="ChEBI" id="CHEBI:83900"/>
    </ligand>
</feature>
<keyword evidence="7 12" id="KW-0436">Ligase</keyword>
<dbReference type="GO" id="GO:0051301">
    <property type="term" value="P:cell division"/>
    <property type="evidence" value="ECO:0007669"/>
    <property type="project" value="UniProtKB-KW"/>
</dbReference>
<feature type="binding site" evidence="7">
    <location>
        <position position="156"/>
    </location>
    <ligand>
        <name>UDP-N-acetyl-alpha-D-muramoyl-L-alanyl-D-glutamate</name>
        <dbReference type="ChEBI" id="CHEBI:83900"/>
    </ligand>
</feature>
<feature type="binding site" evidence="7">
    <location>
        <position position="190"/>
    </location>
    <ligand>
        <name>UDP-N-acetyl-alpha-D-muramoyl-L-alanyl-D-glutamate</name>
        <dbReference type="ChEBI" id="CHEBI:83900"/>
    </ligand>
</feature>
<dbReference type="InterPro" id="IPR004101">
    <property type="entry name" value="Mur_ligase_C"/>
</dbReference>